<dbReference type="Gramene" id="OGLUM03G30020.1">
    <property type="protein sequence ID" value="OGLUM03G30020.1"/>
    <property type="gene ID" value="OGLUM03G30020"/>
</dbReference>
<feature type="compositionally biased region" description="Basic residues" evidence="1">
    <location>
        <begin position="16"/>
        <end position="26"/>
    </location>
</feature>
<reference evidence="2" key="1">
    <citation type="submission" date="2015-04" db="UniProtKB">
        <authorList>
            <consortium name="EnsemblPlants"/>
        </authorList>
    </citation>
    <scope>IDENTIFICATION</scope>
</reference>
<dbReference type="AlphaFoldDB" id="A0A0D9ZBN9"/>
<protein>
    <submittedName>
        <fullName evidence="2">Uncharacterized protein</fullName>
    </submittedName>
</protein>
<reference evidence="2" key="2">
    <citation type="submission" date="2018-05" db="EMBL/GenBank/DDBJ databases">
        <title>OgluRS3 (Oryza glumaepatula Reference Sequence Version 3).</title>
        <authorList>
            <person name="Zhang J."/>
            <person name="Kudrna D."/>
            <person name="Lee S."/>
            <person name="Talag J."/>
            <person name="Welchert J."/>
            <person name="Wing R.A."/>
        </authorList>
    </citation>
    <scope>NUCLEOTIDE SEQUENCE [LARGE SCALE GENOMIC DNA]</scope>
</reference>
<accession>A0A0D9ZBN9</accession>
<dbReference type="Proteomes" id="UP000026961">
    <property type="component" value="Chromosome 3"/>
</dbReference>
<feature type="compositionally biased region" description="Polar residues" evidence="1">
    <location>
        <begin position="82"/>
        <end position="91"/>
    </location>
</feature>
<keyword evidence="3" id="KW-1185">Reference proteome</keyword>
<evidence type="ECO:0000313" key="2">
    <source>
        <dbReference type="EnsemblPlants" id="OGLUM03G30020.1"/>
    </source>
</evidence>
<dbReference type="EnsemblPlants" id="OGLUM03G30020.1">
    <property type="protein sequence ID" value="OGLUM03G30020.1"/>
    <property type="gene ID" value="OGLUM03G30020"/>
</dbReference>
<feature type="region of interest" description="Disordered" evidence="1">
    <location>
        <begin position="1"/>
        <end position="94"/>
    </location>
</feature>
<evidence type="ECO:0000256" key="1">
    <source>
        <dbReference type="SAM" id="MobiDB-lite"/>
    </source>
</evidence>
<dbReference type="HOGENOM" id="CLU_2137384_0_0_1"/>
<organism evidence="2">
    <name type="scientific">Oryza glumipatula</name>
    <dbReference type="NCBI Taxonomy" id="40148"/>
    <lineage>
        <taxon>Eukaryota</taxon>
        <taxon>Viridiplantae</taxon>
        <taxon>Streptophyta</taxon>
        <taxon>Embryophyta</taxon>
        <taxon>Tracheophyta</taxon>
        <taxon>Spermatophyta</taxon>
        <taxon>Magnoliopsida</taxon>
        <taxon>Liliopsida</taxon>
        <taxon>Poales</taxon>
        <taxon>Poaceae</taxon>
        <taxon>BOP clade</taxon>
        <taxon>Oryzoideae</taxon>
        <taxon>Oryzeae</taxon>
        <taxon>Oryzinae</taxon>
        <taxon>Oryza</taxon>
    </lineage>
</organism>
<proteinExistence type="predicted"/>
<sequence length="113" mass="12336">MTEGSTPIDAVAPLHARGRVSRRRRYPPPGEKGRAERRPSGACLPEGKGGRAATSSKSSSWDRVVQATPPGGVVPRRTRPGQSNAIGSRGTNFRFHRLSTREGLRCRLYTNKQ</sequence>
<name>A0A0D9ZBN9_9ORYZ</name>
<evidence type="ECO:0000313" key="3">
    <source>
        <dbReference type="Proteomes" id="UP000026961"/>
    </source>
</evidence>